<feature type="domain" description="HTH myb-type" evidence="5">
    <location>
        <begin position="180"/>
        <end position="234"/>
    </location>
</feature>
<evidence type="ECO:0000313" key="6">
    <source>
        <dbReference type="Proteomes" id="UP001652623"/>
    </source>
</evidence>
<accession>A0A6P4BB94</accession>
<evidence type="ECO:0000259" key="4">
    <source>
        <dbReference type="PROSITE" id="PS50090"/>
    </source>
</evidence>
<reference evidence="7" key="1">
    <citation type="submission" date="2025-08" db="UniProtKB">
        <authorList>
            <consortium name="RefSeq"/>
        </authorList>
    </citation>
    <scope>IDENTIFICATION</scope>
    <source>
        <tissue evidence="7">Seedling</tissue>
    </source>
</reference>
<keyword evidence="2" id="KW-0539">Nucleus</keyword>
<dbReference type="Proteomes" id="UP001652623">
    <property type="component" value="Chromosome 11"/>
</dbReference>
<dbReference type="FunCoup" id="A0A6P4BB94">
    <property type="interactions" value="14"/>
</dbReference>
<dbReference type="SUPFAM" id="SSF46689">
    <property type="entry name" value="Homeodomain-like"/>
    <property type="match status" value="1"/>
</dbReference>
<dbReference type="Pfam" id="PF13921">
    <property type="entry name" value="Myb_DNA-bind_6"/>
    <property type="match status" value="1"/>
</dbReference>
<dbReference type="CDD" id="cd00167">
    <property type="entry name" value="SANT"/>
    <property type="match status" value="2"/>
</dbReference>
<dbReference type="AlphaFoldDB" id="A0A6P4BB94"/>
<dbReference type="Gene3D" id="1.10.10.60">
    <property type="entry name" value="Homeodomain-like"/>
    <property type="match status" value="2"/>
</dbReference>
<evidence type="ECO:0000256" key="2">
    <source>
        <dbReference type="ARBA" id="ARBA00023242"/>
    </source>
</evidence>
<feature type="region of interest" description="Disordered" evidence="3">
    <location>
        <begin position="1"/>
        <end position="74"/>
    </location>
</feature>
<dbReference type="InterPro" id="IPR009057">
    <property type="entry name" value="Homeodomain-like_sf"/>
</dbReference>
<feature type="domain" description="Myb-like" evidence="4">
    <location>
        <begin position="133"/>
        <end position="179"/>
    </location>
</feature>
<organism evidence="6 7">
    <name type="scientific">Ziziphus jujuba</name>
    <name type="common">Chinese jujube</name>
    <name type="synonym">Ziziphus sativa</name>
    <dbReference type="NCBI Taxonomy" id="326968"/>
    <lineage>
        <taxon>Eukaryota</taxon>
        <taxon>Viridiplantae</taxon>
        <taxon>Streptophyta</taxon>
        <taxon>Embryophyta</taxon>
        <taxon>Tracheophyta</taxon>
        <taxon>Spermatophyta</taxon>
        <taxon>Magnoliopsida</taxon>
        <taxon>eudicotyledons</taxon>
        <taxon>Gunneridae</taxon>
        <taxon>Pentapetalae</taxon>
        <taxon>rosids</taxon>
        <taxon>fabids</taxon>
        <taxon>Rosales</taxon>
        <taxon>Rhamnaceae</taxon>
        <taxon>Paliureae</taxon>
        <taxon>Ziziphus</taxon>
    </lineage>
</organism>
<dbReference type="SMART" id="SM00717">
    <property type="entry name" value="SANT"/>
    <property type="match status" value="2"/>
</dbReference>
<dbReference type="RefSeq" id="XP_015899736.2">
    <property type="nucleotide sequence ID" value="XM_016044250.4"/>
</dbReference>
<dbReference type="GeneID" id="107433008"/>
<dbReference type="GO" id="GO:0000978">
    <property type="term" value="F:RNA polymerase II cis-regulatory region sequence-specific DNA binding"/>
    <property type="evidence" value="ECO:0007669"/>
    <property type="project" value="TreeGrafter"/>
</dbReference>
<dbReference type="InterPro" id="IPR001005">
    <property type="entry name" value="SANT/Myb"/>
</dbReference>
<dbReference type="PROSITE" id="PS50090">
    <property type="entry name" value="MYB_LIKE"/>
    <property type="match status" value="2"/>
</dbReference>
<protein>
    <submittedName>
        <fullName evidence="7">Transcription factor MYB56</fullName>
    </submittedName>
</protein>
<dbReference type="InterPro" id="IPR017930">
    <property type="entry name" value="Myb_dom"/>
</dbReference>
<evidence type="ECO:0000256" key="3">
    <source>
        <dbReference type="SAM" id="MobiDB-lite"/>
    </source>
</evidence>
<dbReference type="GO" id="GO:0000981">
    <property type="term" value="F:DNA-binding transcription factor activity, RNA polymerase II-specific"/>
    <property type="evidence" value="ECO:0007669"/>
    <property type="project" value="TreeGrafter"/>
</dbReference>
<feature type="domain" description="HTH myb-type" evidence="5">
    <location>
        <begin position="133"/>
        <end position="179"/>
    </location>
</feature>
<evidence type="ECO:0000313" key="7">
    <source>
        <dbReference type="RefSeq" id="XP_015899736.2"/>
    </source>
</evidence>
<evidence type="ECO:0000256" key="1">
    <source>
        <dbReference type="ARBA" id="ARBA00004123"/>
    </source>
</evidence>
<keyword evidence="6" id="KW-1185">Reference proteome</keyword>
<dbReference type="PROSITE" id="PS51294">
    <property type="entry name" value="HTH_MYB"/>
    <property type="match status" value="2"/>
</dbReference>
<dbReference type="PANTHER" id="PTHR45614:SF259">
    <property type="entry name" value="MYB DOMAIN PROTEIN 89-RELATED"/>
    <property type="match status" value="1"/>
</dbReference>
<dbReference type="InParanoid" id="A0A6P4BB94"/>
<dbReference type="KEGG" id="zju:107433008"/>
<dbReference type="PANTHER" id="PTHR45614">
    <property type="entry name" value="MYB PROTEIN-RELATED"/>
    <property type="match status" value="1"/>
</dbReference>
<dbReference type="InterPro" id="IPR050560">
    <property type="entry name" value="MYB_TF"/>
</dbReference>
<feature type="domain" description="Myb-like" evidence="4">
    <location>
        <begin position="180"/>
        <end position="230"/>
    </location>
</feature>
<name>A0A6P4BB94_ZIZJJ</name>
<proteinExistence type="predicted"/>
<sequence length="395" mass="43541">MSFQYLKSDSEDFSGYNHQNMNTLPPPCPSPSQLSLSNTTFGGVMGLPEEKDSRSSEMGFRILSSPSKQNRKPWGFQTLENRGAKRNNIGVNDQEEEFLEADKKELSLKLAEDPEGKSSASGKAAGHTKLCARGHWRPAEDSKLRELVAQYGPQNWNLIAENLEGRSGKSCRLRWFNQLDPRINRRAFSEEEEERLLVAHRLYGNKWAMIARLFPGRTDNAVKNHWHVIMARKHREQSSVYKRRKPPCSSSSNPLPKGFDVAFQNNAGSESTISSTIDDQSASTCTDLSLTPSLNRVPLGFFTKFPYGSQMGLGDLDFDKLIGGGNGLYQTGPMGGVAMVGVDQTGQSDSNSEVSAAESVATNKSNITAFGENENKKKEKISSVAFIDFLGVGAN</sequence>
<evidence type="ECO:0000259" key="5">
    <source>
        <dbReference type="PROSITE" id="PS51294"/>
    </source>
</evidence>
<dbReference type="GO" id="GO:0005634">
    <property type="term" value="C:nucleus"/>
    <property type="evidence" value="ECO:0007669"/>
    <property type="project" value="UniProtKB-SubCell"/>
</dbReference>
<gene>
    <name evidence="7" type="primary">LOC107433008</name>
</gene>
<comment type="subcellular location">
    <subcellularLocation>
        <location evidence="1">Nucleus</location>
    </subcellularLocation>
</comment>